<name>A0AAV8VPK4_9CUCU</name>
<evidence type="ECO:0000256" key="1">
    <source>
        <dbReference type="ARBA" id="ARBA00001970"/>
    </source>
</evidence>
<dbReference type="AlphaFoldDB" id="A0AAV8VPK4"/>
<evidence type="ECO:0000256" key="3">
    <source>
        <dbReference type="ARBA" id="ARBA00022448"/>
    </source>
</evidence>
<evidence type="ECO:0000313" key="14">
    <source>
        <dbReference type="EMBL" id="KAJ8916367.1"/>
    </source>
</evidence>
<keyword evidence="9" id="KW-0408">Iron</keyword>
<evidence type="ECO:0000256" key="7">
    <source>
        <dbReference type="ARBA" id="ARBA00022982"/>
    </source>
</evidence>
<evidence type="ECO:0000259" key="13">
    <source>
        <dbReference type="PROSITE" id="PS50939"/>
    </source>
</evidence>
<dbReference type="PANTHER" id="PTHR15422">
    <property type="entry name" value="OS05G0565100 PROTEIN"/>
    <property type="match status" value="1"/>
</dbReference>
<comment type="cofactor">
    <cofactor evidence="1">
        <name>heme b</name>
        <dbReference type="ChEBI" id="CHEBI:60344"/>
    </cofactor>
</comment>
<keyword evidence="4" id="KW-0349">Heme</keyword>
<dbReference type="InterPro" id="IPR045150">
    <property type="entry name" value="CYB561D1/2"/>
</dbReference>
<evidence type="ECO:0000256" key="4">
    <source>
        <dbReference type="ARBA" id="ARBA00022617"/>
    </source>
</evidence>
<dbReference type="GO" id="GO:0016020">
    <property type="term" value="C:membrane"/>
    <property type="evidence" value="ECO:0007669"/>
    <property type="project" value="UniProtKB-SubCell"/>
</dbReference>
<gene>
    <name evidence="14" type="ORF">NQ315_005064</name>
</gene>
<organism evidence="14 15">
    <name type="scientific">Exocentrus adspersus</name>
    <dbReference type="NCBI Taxonomy" id="1586481"/>
    <lineage>
        <taxon>Eukaryota</taxon>
        <taxon>Metazoa</taxon>
        <taxon>Ecdysozoa</taxon>
        <taxon>Arthropoda</taxon>
        <taxon>Hexapoda</taxon>
        <taxon>Insecta</taxon>
        <taxon>Pterygota</taxon>
        <taxon>Neoptera</taxon>
        <taxon>Endopterygota</taxon>
        <taxon>Coleoptera</taxon>
        <taxon>Polyphaga</taxon>
        <taxon>Cucujiformia</taxon>
        <taxon>Chrysomeloidea</taxon>
        <taxon>Cerambycidae</taxon>
        <taxon>Lamiinae</taxon>
        <taxon>Acanthocinini</taxon>
        <taxon>Exocentrus</taxon>
    </lineage>
</organism>
<feature type="transmembrane region" description="Helical" evidence="12">
    <location>
        <begin position="194"/>
        <end position="217"/>
    </location>
</feature>
<proteinExistence type="predicted"/>
<dbReference type="PROSITE" id="PS50939">
    <property type="entry name" value="CYTOCHROME_B561"/>
    <property type="match status" value="1"/>
</dbReference>
<feature type="transmembrane region" description="Helical" evidence="12">
    <location>
        <begin position="12"/>
        <end position="33"/>
    </location>
</feature>
<dbReference type="GO" id="GO:0046872">
    <property type="term" value="F:metal ion binding"/>
    <property type="evidence" value="ECO:0007669"/>
    <property type="project" value="UniProtKB-KW"/>
</dbReference>
<feature type="transmembrane region" description="Helical" evidence="12">
    <location>
        <begin position="125"/>
        <end position="144"/>
    </location>
</feature>
<feature type="domain" description="Cytochrome b561" evidence="13">
    <location>
        <begin position="12"/>
        <end position="214"/>
    </location>
</feature>
<evidence type="ECO:0000256" key="12">
    <source>
        <dbReference type="SAM" id="Phobius"/>
    </source>
</evidence>
<feature type="transmembrane region" description="Helical" evidence="12">
    <location>
        <begin position="45"/>
        <end position="67"/>
    </location>
</feature>
<evidence type="ECO:0000313" key="15">
    <source>
        <dbReference type="Proteomes" id="UP001159042"/>
    </source>
</evidence>
<keyword evidence="7" id="KW-0249">Electron transport</keyword>
<dbReference type="PANTHER" id="PTHR15422:SF43">
    <property type="entry name" value="ASCORBATE FERRIREDUCTASE (TRANSMEMBRANE)"/>
    <property type="match status" value="1"/>
</dbReference>
<dbReference type="GO" id="GO:0140571">
    <property type="term" value="F:transmembrane ascorbate ferrireductase activity"/>
    <property type="evidence" value="ECO:0007669"/>
    <property type="project" value="UniProtKB-EC"/>
</dbReference>
<comment type="caution">
    <text evidence="14">The sequence shown here is derived from an EMBL/GenBank/DDBJ whole genome shotgun (WGS) entry which is preliminary data.</text>
</comment>
<keyword evidence="5 12" id="KW-0812">Transmembrane</keyword>
<keyword evidence="6" id="KW-0479">Metal-binding</keyword>
<dbReference type="EC" id="7.2.1.3" evidence="11"/>
<dbReference type="SMART" id="SM00665">
    <property type="entry name" value="B561"/>
    <property type="match status" value="1"/>
</dbReference>
<dbReference type="Proteomes" id="UP001159042">
    <property type="component" value="Unassembled WGS sequence"/>
</dbReference>
<keyword evidence="3" id="KW-0813">Transport</keyword>
<sequence>MVHQPGTAKERSLLIIDTLFQQLLAVFVLLILWEVFKNYNFNNAHAWHVVLCTLGFGLCMAEALLLFNKENSFLVNVDRAKRGSIHAAVMFLGFACITAGIALKINQKEERGSKHFTSTHGILGLVSWILTFISIILGILVGCAQKSTSLGRPASYRIVHLLLGVATYITGVVALGFGLHYLVGYTGLHGRNALIIFLALYVSYSLISSVKSCYNYFFG</sequence>
<dbReference type="EMBL" id="JANEYG010000043">
    <property type="protein sequence ID" value="KAJ8916367.1"/>
    <property type="molecule type" value="Genomic_DNA"/>
</dbReference>
<dbReference type="Gene3D" id="1.20.120.1770">
    <property type="match status" value="1"/>
</dbReference>
<accession>A0AAV8VPK4</accession>
<keyword evidence="10 12" id="KW-0472">Membrane</keyword>
<evidence type="ECO:0000256" key="5">
    <source>
        <dbReference type="ARBA" id="ARBA00022692"/>
    </source>
</evidence>
<dbReference type="GO" id="GO:0140575">
    <property type="term" value="F:transmembrane monodehydroascorbate reductase activity"/>
    <property type="evidence" value="ECO:0007669"/>
    <property type="project" value="InterPro"/>
</dbReference>
<protein>
    <recommendedName>
        <fullName evidence="11">ascorbate ferrireductase (transmembrane)</fullName>
        <ecNumber evidence="11">7.2.1.3</ecNumber>
    </recommendedName>
</protein>
<dbReference type="Pfam" id="PF03188">
    <property type="entry name" value="Cytochrom_B561"/>
    <property type="match status" value="1"/>
</dbReference>
<evidence type="ECO:0000256" key="11">
    <source>
        <dbReference type="ARBA" id="ARBA00024225"/>
    </source>
</evidence>
<evidence type="ECO:0000256" key="8">
    <source>
        <dbReference type="ARBA" id="ARBA00022989"/>
    </source>
</evidence>
<evidence type="ECO:0000256" key="2">
    <source>
        <dbReference type="ARBA" id="ARBA00004141"/>
    </source>
</evidence>
<keyword evidence="15" id="KW-1185">Reference proteome</keyword>
<evidence type="ECO:0000256" key="6">
    <source>
        <dbReference type="ARBA" id="ARBA00022723"/>
    </source>
</evidence>
<reference evidence="14 15" key="1">
    <citation type="journal article" date="2023" name="Insect Mol. Biol.">
        <title>Genome sequencing provides insights into the evolution of gene families encoding plant cell wall-degrading enzymes in longhorned beetles.</title>
        <authorList>
            <person name="Shin N.R."/>
            <person name="Okamura Y."/>
            <person name="Kirsch R."/>
            <person name="Pauchet Y."/>
        </authorList>
    </citation>
    <scope>NUCLEOTIDE SEQUENCE [LARGE SCALE GENOMIC DNA]</scope>
    <source>
        <strain evidence="14">EAD_L_NR</strain>
    </source>
</reference>
<keyword evidence="8 12" id="KW-1133">Transmembrane helix</keyword>
<evidence type="ECO:0000256" key="10">
    <source>
        <dbReference type="ARBA" id="ARBA00023136"/>
    </source>
</evidence>
<feature type="transmembrane region" description="Helical" evidence="12">
    <location>
        <begin position="87"/>
        <end position="105"/>
    </location>
</feature>
<evidence type="ECO:0000256" key="9">
    <source>
        <dbReference type="ARBA" id="ARBA00023004"/>
    </source>
</evidence>
<dbReference type="InterPro" id="IPR006593">
    <property type="entry name" value="Cyt_b561/ferric_Rdtase_TM"/>
</dbReference>
<comment type="subcellular location">
    <subcellularLocation>
        <location evidence="2">Membrane</location>
        <topology evidence="2">Multi-pass membrane protein</topology>
    </subcellularLocation>
</comment>
<feature type="transmembrane region" description="Helical" evidence="12">
    <location>
        <begin position="156"/>
        <end position="182"/>
    </location>
</feature>